<proteinExistence type="predicted"/>
<dbReference type="EMBL" id="JAVHNR010000010">
    <property type="protein sequence ID" value="KAK6331658.1"/>
    <property type="molecule type" value="Genomic_DNA"/>
</dbReference>
<comment type="caution">
    <text evidence="4">The sequence shown here is derived from an EMBL/GenBank/DDBJ whole genome shotgun (WGS) entry which is preliminary data.</text>
</comment>
<sequence>MSEPGLPPDNTSEIDDLAEDIESSLASLSHLGTTIRKYSTTGRTAKIRKFAEQSNLQTFESLARVAIDALYMDAEGTLRAQLTRSMVETCASILYKKSHQHKMNTNRSTQYMPMPMPTIREERDDSFANSADIENSNINDPVLPSPKLNQLRPYVALESTPSILDSLRTTVLRNLENPSRMGSNCSASSIQLGKVSYPRASGGKDSSSYRTCEWCLEKHPNALFDNKKQWSAHLDKDFEPYVCLSEGCMAEIKLPSFATFKEWFHHMNALHTVRWQQEIHRPTFWVCNFNHKNEYFSSQEKLHEHMKQCYPETLATGLPAIVKNSHTKRSRSRYVCPLCCRDLVQDKRRKRQSRKTDRKRQKVEDYQGNVHITDTTAERDNSGSDDRETESQEVIMARHIAEHLQISMFLTMRLIECQQTQRDSSLENEESSASNTGDHSTLNSELSWSSQALEVAQPHFSSDEVSILRESNEREQANSPDTGIIGDEGNNNGGTTFTLALSESSKYTIGWICDSPVGFTAAKDILSEEDDNKALSGTTLAKNYFLGRVGEHYVAVSTGVHRPSTSPTPIMARMMALLSKFPRIKIILLVGIGHIVRSSENDIHIGDVVVGVSDNIGGGVVQYDLHKSIDGQYSPSEGASGDHPTNLRRALGSVMHRKDEFPYKVQEEINGISMKQRSRYALLDGTIDQLKIHYGRIGSGHFDIREAHIRDILAAANRILCFETDAAGLMSGLPCLVIRGIGDYRDPDTDSKQRRLAAIAAAIFAKTLLLEVFPGEVEAETEIAEILSPVDMAQTQPKADSAMNRPTDSLSDREPSTSYLKALMEDQKDGCSWFLNSYEFGQWQTTKNSFIWLLGGSGCGKTVLSSAVVQKLQRDQGYQPIYFFFNSSSKPRNTLANAIHSLCLQLHNINTGDSTSRVGEHHDPSWKTGTRATLRELIEKFLLLVQRADEIWLILDAIDKCERSEWEALFIWIERIRKLEQANVHFLLTSLPECDQSMAKLNILQEGDKMISIENQPRNDITKYIYKWIIERAPPAQWLQYHYSYLDKLYDVLGERTVGKTTWGAVACQVDALGLGILTSPEDLLEKLKSLPRGQDRMYARILQNIPDRFRPQVTALLHLLTYFKRALGIEEAIEFIKITTSPPYFNLDDKTSFNGDILRYCSSLGNT</sequence>
<feature type="region of interest" description="Disordered" evidence="2">
    <location>
        <begin position="471"/>
        <end position="490"/>
    </location>
</feature>
<gene>
    <name evidence="4" type="ORF">TWF718_002206</name>
</gene>
<dbReference type="GO" id="GO:0003824">
    <property type="term" value="F:catalytic activity"/>
    <property type="evidence" value="ECO:0007669"/>
    <property type="project" value="InterPro"/>
</dbReference>
<evidence type="ECO:0000313" key="4">
    <source>
        <dbReference type="EMBL" id="KAK6331658.1"/>
    </source>
</evidence>
<organism evidence="4 5">
    <name type="scientific">Orbilia javanica</name>
    <dbReference type="NCBI Taxonomy" id="47235"/>
    <lineage>
        <taxon>Eukaryota</taxon>
        <taxon>Fungi</taxon>
        <taxon>Dikarya</taxon>
        <taxon>Ascomycota</taxon>
        <taxon>Pezizomycotina</taxon>
        <taxon>Orbiliomycetes</taxon>
        <taxon>Orbiliales</taxon>
        <taxon>Orbiliaceae</taxon>
        <taxon>Orbilia</taxon>
    </lineage>
</organism>
<feature type="compositionally biased region" description="Basic residues" evidence="2">
    <location>
        <begin position="350"/>
        <end position="361"/>
    </location>
</feature>
<name>A0AAN8MM47_9PEZI</name>
<dbReference type="Pfam" id="PF24883">
    <property type="entry name" value="NPHP3_N"/>
    <property type="match status" value="1"/>
</dbReference>
<dbReference type="GO" id="GO:0009116">
    <property type="term" value="P:nucleoside metabolic process"/>
    <property type="evidence" value="ECO:0007669"/>
    <property type="project" value="InterPro"/>
</dbReference>
<evidence type="ECO:0000313" key="5">
    <source>
        <dbReference type="Proteomes" id="UP001313282"/>
    </source>
</evidence>
<evidence type="ECO:0000259" key="3">
    <source>
        <dbReference type="Pfam" id="PF24883"/>
    </source>
</evidence>
<dbReference type="AlphaFoldDB" id="A0AAN8MM47"/>
<dbReference type="Proteomes" id="UP001313282">
    <property type="component" value="Unassembled WGS sequence"/>
</dbReference>
<feature type="domain" description="Nephrocystin 3-like N-terminal" evidence="3">
    <location>
        <begin position="831"/>
        <end position="990"/>
    </location>
</feature>
<feature type="region of interest" description="Disordered" evidence="2">
    <location>
        <begin position="421"/>
        <end position="445"/>
    </location>
</feature>
<keyword evidence="1" id="KW-0677">Repeat</keyword>
<feature type="compositionally biased region" description="Basic and acidic residues" evidence="2">
    <location>
        <begin position="376"/>
        <end position="390"/>
    </location>
</feature>
<feature type="region of interest" description="Disordered" evidence="2">
    <location>
        <begin position="795"/>
        <end position="814"/>
    </location>
</feature>
<dbReference type="InterPro" id="IPR027417">
    <property type="entry name" value="P-loop_NTPase"/>
</dbReference>
<dbReference type="PANTHER" id="PTHR10039">
    <property type="entry name" value="AMELOGENIN"/>
    <property type="match status" value="1"/>
</dbReference>
<dbReference type="SUPFAM" id="SSF53167">
    <property type="entry name" value="Purine and uridine phosphorylases"/>
    <property type="match status" value="1"/>
</dbReference>
<feature type="compositionally biased region" description="Polar residues" evidence="2">
    <location>
        <begin position="795"/>
        <end position="809"/>
    </location>
</feature>
<dbReference type="Gene3D" id="3.40.50.300">
    <property type="entry name" value="P-loop containing nucleotide triphosphate hydrolases"/>
    <property type="match status" value="1"/>
</dbReference>
<dbReference type="InterPro" id="IPR056884">
    <property type="entry name" value="NPHP3-like_N"/>
</dbReference>
<dbReference type="SUPFAM" id="SSF52540">
    <property type="entry name" value="P-loop containing nucleoside triphosphate hydrolases"/>
    <property type="match status" value="1"/>
</dbReference>
<dbReference type="InterPro" id="IPR035994">
    <property type="entry name" value="Nucleoside_phosphorylase_sf"/>
</dbReference>
<evidence type="ECO:0000256" key="1">
    <source>
        <dbReference type="ARBA" id="ARBA00022737"/>
    </source>
</evidence>
<reference evidence="4 5" key="1">
    <citation type="submission" date="2019-10" db="EMBL/GenBank/DDBJ databases">
        <authorList>
            <person name="Palmer J.M."/>
        </authorList>
    </citation>
    <scope>NUCLEOTIDE SEQUENCE [LARGE SCALE GENOMIC DNA]</scope>
    <source>
        <strain evidence="4 5">TWF718</strain>
    </source>
</reference>
<keyword evidence="5" id="KW-1185">Reference proteome</keyword>
<feature type="region of interest" description="Disordered" evidence="2">
    <location>
        <begin position="350"/>
        <end position="391"/>
    </location>
</feature>
<dbReference type="PANTHER" id="PTHR10039:SF16">
    <property type="entry name" value="GPI INOSITOL-DEACYLASE"/>
    <property type="match status" value="1"/>
</dbReference>
<feature type="compositionally biased region" description="Low complexity" evidence="2">
    <location>
        <begin position="481"/>
        <end position="490"/>
    </location>
</feature>
<feature type="compositionally biased region" description="Polar residues" evidence="2">
    <location>
        <begin position="436"/>
        <end position="445"/>
    </location>
</feature>
<protein>
    <recommendedName>
        <fullName evidence="3">Nephrocystin 3-like N-terminal domain-containing protein</fullName>
    </recommendedName>
</protein>
<dbReference type="Gene3D" id="3.40.50.1580">
    <property type="entry name" value="Nucleoside phosphorylase domain"/>
    <property type="match status" value="1"/>
</dbReference>
<accession>A0AAN8MM47</accession>
<evidence type="ECO:0000256" key="2">
    <source>
        <dbReference type="SAM" id="MobiDB-lite"/>
    </source>
</evidence>